<feature type="transmembrane region" description="Helical" evidence="7">
    <location>
        <begin position="290"/>
        <end position="320"/>
    </location>
</feature>
<name>A0ABV2QC16_9BURK</name>
<feature type="domain" description="Histidine kinase" evidence="8">
    <location>
        <begin position="709"/>
        <end position="926"/>
    </location>
</feature>
<dbReference type="EC" id="2.7.13.3" evidence="2"/>
<evidence type="ECO:0000256" key="4">
    <source>
        <dbReference type="ARBA" id="ARBA00022679"/>
    </source>
</evidence>
<dbReference type="SMART" id="SM00388">
    <property type="entry name" value="HisKA"/>
    <property type="match status" value="1"/>
</dbReference>
<evidence type="ECO:0000256" key="2">
    <source>
        <dbReference type="ARBA" id="ARBA00012438"/>
    </source>
</evidence>
<dbReference type="SUPFAM" id="SSF55874">
    <property type="entry name" value="ATPase domain of HSP90 chaperone/DNA topoisomerase II/histidine kinase"/>
    <property type="match status" value="1"/>
</dbReference>
<dbReference type="InterPro" id="IPR011006">
    <property type="entry name" value="CheY-like_superfamily"/>
</dbReference>
<feature type="transmembrane region" description="Helical" evidence="7">
    <location>
        <begin position="392"/>
        <end position="414"/>
    </location>
</feature>
<proteinExistence type="predicted"/>
<keyword evidence="11" id="KW-1185">Reference proteome</keyword>
<feature type="transmembrane region" description="Helical" evidence="7">
    <location>
        <begin position="598"/>
        <end position="620"/>
    </location>
</feature>
<dbReference type="InterPro" id="IPR036097">
    <property type="entry name" value="HisK_dim/P_sf"/>
</dbReference>
<feature type="transmembrane region" description="Helical" evidence="7">
    <location>
        <begin position="149"/>
        <end position="174"/>
    </location>
</feature>
<feature type="transmembrane region" description="Helical" evidence="7">
    <location>
        <begin position="340"/>
        <end position="360"/>
    </location>
</feature>
<dbReference type="InterPro" id="IPR005467">
    <property type="entry name" value="His_kinase_dom"/>
</dbReference>
<dbReference type="SUPFAM" id="SSF47384">
    <property type="entry name" value="Homodimeric domain of signal transducing histidine kinase"/>
    <property type="match status" value="1"/>
</dbReference>
<evidence type="ECO:0000256" key="6">
    <source>
        <dbReference type="PROSITE-ProRule" id="PRU00169"/>
    </source>
</evidence>
<dbReference type="CDD" id="cd00082">
    <property type="entry name" value="HisKA"/>
    <property type="match status" value="1"/>
</dbReference>
<comment type="caution">
    <text evidence="10">The sequence shown here is derived from an EMBL/GenBank/DDBJ whole genome shotgun (WGS) entry which is preliminary data.</text>
</comment>
<organism evidence="10 11">
    <name type="scientific">Ottowia thiooxydans</name>
    <dbReference type="NCBI Taxonomy" id="219182"/>
    <lineage>
        <taxon>Bacteria</taxon>
        <taxon>Pseudomonadati</taxon>
        <taxon>Pseudomonadota</taxon>
        <taxon>Betaproteobacteria</taxon>
        <taxon>Burkholderiales</taxon>
        <taxon>Comamonadaceae</taxon>
        <taxon>Ottowia</taxon>
    </lineage>
</organism>
<dbReference type="EMBL" id="JBEPSH010000007">
    <property type="protein sequence ID" value="MET4578559.1"/>
    <property type="molecule type" value="Genomic_DNA"/>
</dbReference>
<dbReference type="InterPro" id="IPR004358">
    <property type="entry name" value="Sig_transdc_His_kin-like_C"/>
</dbReference>
<keyword evidence="7" id="KW-1133">Transmembrane helix</keyword>
<dbReference type="InterPro" id="IPR036890">
    <property type="entry name" value="HATPase_C_sf"/>
</dbReference>
<feature type="transmembrane region" description="Helical" evidence="7">
    <location>
        <begin position="250"/>
        <end position="269"/>
    </location>
</feature>
<keyword evidence="3 6" id="KW-0597">Phosphoprotein</keyword>
<keyword evidence="7" id="KW-0472">Membrane</keyword>
<reference evidence="10 11" key="1">
    <citation type="submission" date="2024-06" db="EMBL/GenBank/DDBJ databases">
        <title>Sorghum-associated microbial communities from plants grown in Nebraska, USA.</title>
        <authorList>
            <person name="Schachtman D."/>
        </authorList>
    </citation>
    <scope>NUCLEOTIDE SEQUENCE [LARGE SCALE GENOMIC DNA]</scope>
    <source>
        <strain evidence="10 11">2709</strain>
    </source>
</reference>
<dbReference type="PROSITE" id="PS50110">
    <property type="entry name" value="RESPONSE_REGULATORY"/>
    <property type="match status" value="1"/>
</dbReference>
<feature type="transmembrane region" description="Helical" evidence="7">
    <location>
        <begin position="420"/>
        <end position="438"/>
    </location>
</feature>
<sequence length="1187" mass="130539">MHPPMHRLGAKPTESHFPAGCRLSPMNRTARTIPIVPQQISASRRQYNSWVADETMEDYALRYTPRSFRKWSEWRVANTAFGSLSFLALEAIGGAIAINYGFSNAMWAILVVGLVIFFTGLPIAYYAARYGLDMDLLTRGAGFGYLGSTITSLIYAVFTFIFFALEAVIMALAVQMATGWSLPVCYLVSALVVVPLVIRGITLISKLQAWTQPVWLFLLVFPFIWIALAQPQMFTDFASLKGLKSGSSEFSPLLFGAATTVIFALVVQIGEQVDFLRFLPEKSRENRWRWWGAVLVSGPGWIVMGMLRMAGGAFLAFAAMQLGVAPQHAIEPTQMYLAGFTQSLSMPALAVAVTVVFVIISQIKINLTNAYAGSLAWSNFFARVTRSHPGRVVWLVFNVSIATLLMLLGVFSGLEKVLSVYSNVAIAWVGALVADLVINKPLGLSPRGIEFRRAYLYDFNPVGIGSMVIAAAISSMAYAGLMGEAAQAFSPFIALCLAMALSPLLAALTGGRYYLARQPHDQWAPGESVNCVVCNNHFESEDMASCPAFGGPICSLCCSLESRCHDRCKTDSRGADQIRSWLHLLLPARMASRVNFRLGHYLMVFITLSATMAFLFGLVYAQESAQGDVAELQWPFLKVFALLAALAAVSAWWIVLTNDSRRMAQDESERQTQLLLKEIDAHRRTDAELQSARDRAEAANLAKTRYVAGMTHELRTPLTSILGYTELLIKNPLVAGAVRDTLATMQRSGQHMHALIDDALDLARIEASRLKLDMAPLPLGPLIEDVERMVRPQAEAKGLRFVIAIEGDRPDWIRTDAKRLRQLLINLIGNAIRFTPQGEVTLRLDFTQQVTRIEVADTGIGIAEQDQQRIFLPFERGSAGRRAAETGTGLGLTITLLIAQMMGGELSLRSKPGEGSVFSLRLYLPRTVPDAAHLKRAAHSLRPVTGYEGPRRTLLVVDDQPLHRQLLAGLLVPLGFNVVEAASGEECVEILGSCGTRSTATHQQVTSRSGRLPEQTLPDLLLLDISMDGWDGWETARQVRNRLDASQLPVVFVSANMIDNQSDKIRQALCQGFVAKPVLETELLDTLENVLKLSWIRAEPAATAPTPHSGAELPMVPLRPLPPELHEDLMRMARQGRAPALRERLREAVDTLPAEASTLAALLACLDRFDFDGLMSTLQLSQRQTND</sequence>
<evidence type="ECO:0000259" key="8">
    <source>
        <dbReference type="PROSITE" id="PS50109"/>
    </source>
</evidence>
<dbReference type="InterPro" id="IPR003661">
    <property type="entry name" value="HisK_dim/P_dom"/>
</dbReference>
<keyword evidence="5" id="KW-0418">Kinase</keyword>
<dbReference type="SMART" id="SM00448">
    <property type="entry name" value="REC"/>
    <property type="match status" value="1"/>
</dbReference>
<evidence type="ECO:0000259" key="9">
    <source>
        <dbReference type="PROSITE" id="PS50110"/>
    </source>
</evidence>
<comment type="catalytic activity">
    <reaction evidence="1">
        <text>ATP + protein L-histidine = ADP + protein N-phospho-L-histidine.</text>
        <dbReference type="EC" id="2.7.13.3"/>
    </reaction>
</comment>
<dbReference type="InterPro" id="IPR001789">
    <property type="entry name" value="Sig_transdc_resp-reg_receiver"/>
</dbReference>
<dbReference type="PANTHER" id="PTHR43047">
    <property type="entry name" value="TWO-COMPONENT HISTIDINE PROTEIN KINASE"/>
    <property type="match status" value="1"/>
</dbReference>
<dbReference type="Pfam" id="PF00512">
    <property type="entry name" value="HisKA"/>
    <property type="match status" value="1"/>
</dbReference>
<evidence type="ECO:0000256" key="5">
    <source>
        <dbReference type="ARBA" id="ARBA00022777"/>
    </source>
</evidence>
<accession>A0ABV2QC16</accession>
<dbReference type="Gene3D" id="3.30.565.10">
    <property type="entry name" value="Histidine kinase-like ATPase, C-terminal domain"/>
    <property type="match status" value="1"/>
</dbReference>
<keyword evidence="4" id="KW-0808">Transferase</keyword>
<dbReference type="SUPFAM" id="SSF52172">
    <property type="entry name" value="CheY-like"/>
    <property type="match status" value="1"/>
</dbReference>
<evidence type="ECO:0000256" key="7">
    <source>
        <dbReference type="SAM" id="Phobius"/>
    </source>
</evidence>
<feature type="transmembrane region" description="Helical" evidence="7">
    <location>
        <begin position="76"/>
        <end position="100"/>
    </location>
</feature>
<dbReference type="CDD" id="cd16922">
    <property type="entry name" value="HATPase_EvgS-ArcB-TorS-like"/>
    <property type="match status" value="1"/>
</dbReference>
<dbReference type="Proteomes" id="UP001549320">
    <property type="component" value="Unassembled WGS sequence"/>
</dbReference>
<feature type="transmembrane region" description="Helical" evidence="7">
    <location>
        <begin position="180"/>
        <end position="201"/>
    </location>
</feature>
<protein>
    <recommendedName>
        <fullName evidence="2">histidine kinase</fullName>
        <ecNumber evidence="2">2.7.13.3</ecNumber>
    </recommendedName>
</protein>
<dbReference type="PRINTS" id="PR00344">
    <property type="entry name" value="BCTRLSENSOR"/>
</dbReference>
<feature type="transmembrane region" description="Helical" evidence="7">
    <location>
        <begin position="488"/>
        <end position="508"/>
    </location>
</feature>
<dbReference type="PROSITE" id="PS50109">
    <property type="entry name" value="HIS_KIN"/>
    <property type="match status" value="1"/>
</dbReference>
<evidence type="ECO:0000256" key="3">
    <source>
        <dbReference type="ARBA" id="ARBA00022553"/>
    </source>
</evidence>
<feature type="transmembrane region" description="Helical" evidence="7">
    <location>
        <begin position="213"/>
        <end position="230"/>
    </location>
</feature>
<dbReference type="Gene3D" id="1.10.4160.10">
    <property type="entry name" value="Hydantoin permease"/>
    <property type="match status" value="1"/>
</dbReference>
<feature type="domain" description="Response regulatory" evidence="9">
    <location>
        <begin position="953"/>
        <end position="1091"/>
    </location>
</feature>
<evidence type="ECO:0000256" key="1">
    <source>
        <dbReference type="ARBA" id="ARBA00000085"/>
    </source>
</evidence>
<dbReference type="InterPro" id="IPR003594">
    <property type="entry name" value="HATPase_dom"/>
</dbReference>
<feature type="transmembrane region" description="Helical" evidence="7">
    <location>
        <begin position="632"/>
        <end position="655"/>
    </location>
</feature>
<dbReference type="Pfam" id="PF00072">
    <property type="entry name" value="Response_reg"/>
    <property type="match status" value="1"/>
</dbReference>
<dbReference type="PANTHER" id="PTHR43047:SF72">
    <property type="entry name" value="OSMOSENSING HISTIDINE PROTEIN KINASE SLN1"/>
    <property type="match status" value="1"/>
</dbReference>
<feature type="transmembrane region" description="Helical" evidence="7">
    <location>
        <begin position="106"/>
        <end position="128"/>
    </location>
</feature>
<evidence type="ECO:0000313" key="10">
    <source>
        <dbReference type="EMBL" id="MET4578559.1"/>
    </source>
</evidence>
<feature type="modified residue" description="4-aspartylphosphate" evidence="6">
    <location>
        <position position="1024"/>
    </location>
</feature>
<dbReference type="Gene3D" id="3.40.50.2300">
    <property type="match status" value="1"/>
</dbReference>
<gene>
    <name evidence="10" type="ORF">ABIE13_003675</name>
</gene>
<dbReference type="Gene3D" id="1.10.287.130">
    <property type="match status" value="1"/>
</dbReference>
<dbReference type="CDD" id="cd17546">
    <property type="entry name" value="REC_hyHK_CKI1_RcsC-like"/>
    <property type="match status" value="1"/>
</dbReference>
<dbReference type="Pfam" id="PF02518">
    <property type="entry name" value="HATPase_c"/>
    <property type="match status" value="1"/>
</dbReference>
<evidence type="ECO:0000313" key="11">
    <source>
        <dbReference type="Proteomes" id="UP001549320"/>
    </source>
</evidence>
<keyword evidence="7" id="KW-0812">Transmembrane</keyword>
<feature type="transmembrane region" description="Helical" evidence="7">
    <location>
        <begin position="459"/>
        <end position="482"/>
    </location>
</feature>
<dbReference type="SMART" id="SM00387">
    <property type="entry name" value="HATPase_c"/>
    <property type="match status" value="1"/>
</dbReference>